<dbReference type="EMBL" id="MEUM01000045">
    <property type="protein sequence ID" value="OGC42922.1"/>
    <property type="molecule type" value="Genomic_DNA"/>
</dbReference>
<dbReference type="InterPro" id="IPR025738">
    <property type="entry name" value="BatD"/>
</dbReference>
<keyword evidence="1" id="KW-0812">Transmembrane</keyword>
<protein>
    <recommendedName>
        <fullName evidence="5">Protein BatD</fullName>
    </recommendedName>
</protein>
<evidence type="ECO:0008006" key="5">
    <source>
        <dbReference type="Google" id="ProtNLM"/>
    </source>
</evidence>
<gene>
    <name evidence="3" type="ORF">A2Y85_03130</name>
</gene>
<organism evidence="3 4">
    <name type="scientific">candidate division WOR-3 bacterium RBG_13_43_14</name>
    <dbReference type="NCBI Taxonomy" id="1802590"/>
    <lineage>
        <taxon>Bacteria</taxon>
        <taxon>Bacteria division WOR-3</taxon>
    </lineage>
</organism>
<dbReference type="PANTHER" id="PTHR40940:SF2">
    <property type="entry name" value="BATD"/>
    <property type="match status" value="1"/>
</dbReference>
<sequence length="583" mass="65257">MLRKIGSCLFASIIFLSSASLNFTASVNRSEVGINEPLTLTVMVEGENIGNVPSPQLPELPDFTIGGRSSSQSTNIQLINGKLTQQQTISFIYTLYPKETGTKTIGACKLEFKGETYQTQPLGINVVKDNTKPPPGPGPGAAQTSADQIKDKIKLIATVDRKSVYVGEQINVEFNVYTNVRADYGNFEKPNFNDFWVEPVFDAQQVNYETVTFEGKQYSKFPIKKAALFPIQDGQLQITSMKLTAIVPIQPTSFFDFGRSENIELKSNPIYIEVKPLPEENKPREFCGGIGKFSVTANLDEDSSNAAEPINLRIRISGTGNVRTVQKPDLPTIPGLKILDPEVKDQTQMTDNKIQGYKEFLYPIIPQIDGEHVIPSIRIAYFDPSDNKYHIRETNLLKFVATQTAVASQTASSNTIKTLGADINHIKADQKHLPDQRFNADWKVSIFYILSILIIGIAFIYRRHSERLLTDRAYARKIRSSRITRQGIQEAEKALKKNDMIKFYSALTRSLEGYVGDRFNLDTGALTKEQIANILGAKGVQAELITDLIKIITRCDQSRFSRGPRCDNPREIMNRAKQIIKEL</sequence>
<keyword evidence="2" id="KW-0732">Signal</keyword>
<keyword evidence="1" id="KW-1133">Transmembrane helix</keyword>
<feature type="chain" id="PRO_5009514829" description="Protein BatD" evidence="2">
    <location>
        <begin position="20"/>
        <end position="583"/>
    </location>
</feature>
<keyword evidence="1" id="KW-0472">Membrane</keyword>
<dbReference type="PANTHER" id="PTHR40940">
    <property type="entry name" value="PROTEIN BATD-RELATED"/>
    <property type="match status" value="1"/>
</dbReference>
<dbReference type="Proteomes" id="UP000177025">
    <property type="component" value="Unassembled WGS sequence"/>
</dbReference>
<feature type="transmembrane region" description="Helical" evidence="1">
    <location>
        <begin position="442"/>
        <end position="461"/>
    </location>
</feature>
<evidence type="ECO:0000256" key="2">
    <source>
        <dbReference type="SAM" id="SignalP"/>
    </source>
</evidence>
<dbReference type="Pfam" id="PF13584">
    <property type="entry name" value="BatD"/>
    <property type="match status" value="3"/>
</dbReference>
<evidence type="ECO:0000313" key="4">
    <source>
        <dbReference type="Proteomes" id="UP000177025"/>
    </source>
</evidence>
<name>A0A1F4UDB3_UNCW3</name>
<proteinExistence type="predicted"/>
<dbReference type="AlphaFoldDB" id="A0A1F4UDB3"/>
<evidence type="ECO:0000313" key="3">
    <source>
        <dbReference type="EMBL" id="OGC42922.1"/>
    </source>
</evidence>
<accession>A0A1F4UDB3</accession>
<feature type="signal peptide" evidence="2">
    <location>
        <begin position="1"/>
        <end position="19"/>
    </location>
</feature>
<comment type="caution">
    <text evidence="3">The sequence shown here is derived from an EMBL/GenBank/DDBJ whole genome shotgun (WGS) entry which is preliminary data.</text>
</comment>
<reference evidence="3 4" key="1">
    <citation type="journal article" date="2016" name="Nat. Commun.">
        <title>Thousands of microbial genomes shed light on interconnected biogeochemical processes in an aquifer system.</title>
        <authorList>
            <person name="Anantharaman K."/>
            <person name="Brown C.T."/>
            <person name="Hug L.A."/>
            <person name="Sharon I."/>
            <person name="Castelle C.J."/>
            <person name="Probst A.J."/>
            <person name="Thomas B.C."/>
            <person name="Singh A."/>
            <person name="Wilkins M.J."/>
            <person name="Karaoz U."/>
            <person name="Brodie E.L."/>
            <person name="Williams K.H."/>
            <person name="Hubbard S.S."/>
            <person name="Banfield J.F."/>
        </authorList>
    </citation>
    <scope>NUCLEOTIDE SEQUENCE [LARGE SCALE GENOMIC DNA]</scope>
</reference>
<evidence type="ECO:0000256" key="1">
    <source>
        <dbReference type="SAM" id="Phobius"/>
    </source>
</evidence>